<dbReference type="GO" id="GO:0032418">
    <property type="term" value="P:lysosome localization"/>
    <property type="evidence" value="ECO:0007669"/>
    <property type="project" value="InterPro"/>
</dbReference>
<dbReference type="OrthoDB" id="10035640at2759"/>
<dbReference type="GO" id="GO:0098574">
    <property type="term" value="C:cytoplasmic side of lysosomal membrane"/>
    <property type="evidence" value="ECO:0007669"/>
    <property type="project" value="TreeGrafter"/>
</dbReference>
<evidence type="ECO:0000256" key="2">
    <source>
        <dbReference type="ARBA" id="ARBA00010235"/>
    </source>
</evidence>
<comment type="caution">
    <text evidence="8">The sequence shown here is derived from an EMBL/GenBank/DDBJ whole genome shotgun (WGS) entry which is preliminary data.</text>
</comment>
<dbReference type="EMBL" id="JAIWYP010000011">
    <property type="protein sequence ID" value="KAH3734395.1"/>
    <property type="molecule type" value="Genomic_DNA"/>
</dbReference>
<dbReference type="AlphaFoldDB" id="A0A9D4HTF5"/>
<dbReference type="InterPro" id="IPR018780">
    <property type="entry name" value="TBORCS5"/>
</dbReference>
<evidence type="ECO:0000256" key="4">
    <source>
        <dbReference type="ARBA" id="ARBA00023136"/>
    </source>
</evidence>
<keyword evidence="10" id="KW-1185">Reference proteome</keyword>
<dbReference type="Proteomes" id="UP000828390">
    <property type="component" value="Unassembled WGS sequence"/>
</dbReference>
<keyword evidence="5" id="KW-0458">Lysosome</keyword>
<dbReference type="GO" id="GO:1903744">
    <property type="term" value="P:positive regulation of anterograde synaptic vesicle transport"/>
    <property type="evidence" value="ECO:0007669"/>
    <property type="project" value="TreeGrafter"/>
</dbReference>
<protein>
    <recommendedName>
        <fullName evidence="3">BLOC-1-related complex subunit 5</fullName>
    </recommendedName>
</protein>
<evidence type="ECO:0000313" key="8">
    <source>
        <dbReference type="EMBL" id="KAH3734395.1"/>
    </source>
</evidence>
<dbReference type="PANTHER" id="PTHR31634:SF2">
    <property type="entry name" value="BLOC-1-RELATED COMPLEX SUBUNIT 5"/>
    <property type="match status" value="1"/>
</dbReference>
<organism evidence="8 10">
    <name type="scientific">Dreissena polymorpha</name>
    <name type="common">Zebra mussel</name>
    <name type="synonym">Mytilus polymorpha</name>
    <dbReference type="NCBI Taxonomy" id="45954"/>
    <lineage>
        <taxon>Eukaryota</taxon>
        <taxon>Metazoa</taxon>
        <taxon>Spiralia</taxon>
        <taxon>Lophotrochozoa</taxon>
        <taxon>Mollusca</taxon>
        <taxon>Bivalvia</taxon>
        <taxon>Autobranchia</taxon>
        <taxon>Heteroconchia</taxon>
        <taxon>Euheterodonta</taxon>
        <taxon>Imparidentia</taxon>
        <taxon>Neoheterodontei</taxon>
        <taxon>Myida</taxon>
        <taxon>Dreissenoidea</taxon>
        <taxon>Dreissenidae</taxon>
        <taxon>Dreissena</taxon>
    </lineage>
</organism>
<keyword evidence="6" id="KW-0449">Lipoprotein</keyword>
<feature type="region of interest" description="Disordered" evidence="7">
    <location>
        <begin position="1"/>
        <end position="71"/>
    </location>
</feature>
<evidence type="ECO:0000313" key="10">
    <source>
        <dbReference type="Proteomes" id="UP000828390"/>
    </source>
</evidence>
<feature type="compositionally biased region" description="Polar residues" evidence="7">
    <location>
        <begin position="41"/>
        <end position="54"/>
    </location>
</feature>
<reference evidence="8" key="2">
    <citation type="submission" date="2020-11" db="EMBL/GenBank/DDBJ databases">
        <authorList>
            <person name="McCartney M.A."/>
            <person name="Auch B."/>
            <person name="Kono T."/>
            <person name="Mallez S."/>
            <person name="Becker A."/>
            <person name="Gohl D.M."/>
            <person name="Silverstein K.A.T."/>
            <person name="Koren S."/>
            <person name="Bechman K.B."/>
            <person name="Herman A."/>
            <person name="Abrahante J.E."/>
            <person name="Garbe J."/>
        </authorList>
    </citation>
    <scope>NUCLEOTIDE SEQUENCE</scope>
    <source>
        <strain evidence="8">Duluth1</strain>
        <tissue evidence="8">Whole animal</tissue>
    </source>
</reference>
<keyword evidence="4" id="KW-0472">Membrane</keyword>
<dbReference type="GO" id="GO:0099078">
    <property type="term" value="C:BORC complex"/>
    <property type="evidence" value="ECO:0007669"/>
    <property type="project" value="TreeGrafter"/>
</dbReference>
<dbReference type="GO" id="GO:0072384">
    <property type="term" value="P:organelle transport along microtubule"/>
    <property type="evidence" value="ECO:0007669"/>
    <property type="project" value="TreeGrafter"/>
</dbReference>
<evidence type="ECO:0000256" key="3">
    <source>
        <dbReference type="ARBA" id="ARBA00022300"/>
    </source>
</evidence>
<sequence length="235" mass="26809">MGSEQSSQPPAGAPGSSIKSQRDEDIPYTSYAISKPISADSPKNSPRNQANRQRAATMPSHREMQTREYTPKHNIVVVADGQSIIKDPDPEITKLNTIPVIWPILRGSLNIPTSSRDNEVQEKMDPKHLLALCLRYQDHLKQMAESVAFDQNALCIRIKEIDLIIQKLMQSMSEKQRKYAKYADQFQRTSETVLVLNRIKDTMNDIMPRMEQLNKLLPPEEQLEPFQMKEPPRAS</sequence>
<proteinExistence type="inferred from homology"/>
<evidence type="ECO:0000256" key="6">
    <source>
        <dbReference type="ARBA" id="ARBA00023288"/>
    </source>
</evidence>
<evidence type="ECO:0000256" key="7">
    <source>
        <dbReference type="SAM" id="MobiDB-lite"/>
    </source>
</evidence>
<reference evidence="8" key="1">
    <citation type="journal article" date="2019" name="bioRxiv">
        <title>The Genome of the Zebra Mussel, Dreissena polymorpha: A Resource for Invasive Species Research.</title>
        <authorList>
            <person name="McCartney M.A."/>
            <person name="Auch B."/>
            <person name="Kono T."/>
            <person name="Mallez S."/>
            <person name="Zhang Y."/>
            <person name="Obille A."/>
            <person name="Becker A."/>
            <person name="Abrahante J.E."/>
            <person name="Garbe J."/>
            <person name="Badalamenti J.P."/>
            <person name="Herman A."/>
            <person name="Mangelson H."/>
            <person name="Liachko I."/>
            <person name="Sullivan S."/>
            <person name="Sone E.D."/>
            <person name="Koren S."/>
            <person name="Silverstein K.A.T."/>
            <person name="Beckman K.B."/>
            <person name="Gohl D.M."/>
        </authorList>
    </citation>
    <scope>NUCLEOTIDE SEQUENCE</scope>
    <source>
        <strain evidence="8">Duluth1</strain>
        <tissue evidence="8">Whole animal</tissue>
    </source>
</reference>
<accession>A0A9D4HTF5</accession>
<name>A0A9D4HTF5_DREPO</name>
<dbReference type="EMBL" id="JAIWYP010000011">
    <property type="protein sequence ID" value="KAH3738689.1"/>
    <property type="molecule type" value="Genomic_DNA"/>
</dbReference>
<comment type="subcellular location">
    <subcellularLocation>
        <location evidence="1">Lysosome membrane</location>
        <topology evidence="1">Lipid-anchor</topology>
        <orientation evidence="1">Cytoplasmic side</orientation>
    </subcellularLocation>
</comment>
<feature type="compositionally biased region" description="Low complexity" evidence="7">
    <location>
        <begin position="1"/>
        <end position="17"/>
    </location>
</feature>
<comment type="similarity">
    <text evidence="2">Belongs to the BORCS5 family.</text>
</comment>
<gene>
    <name evidence="8" type="ORF">DPMN_040835</name>
    <name evidence="9" type="ORF">DPMN_045329</name>
</gene>
<evidence type="ECO:0000313" key="9">
    <source>
        <dbReference type="EMBL" id="KAH3738689.1"/>
    </source>
</evidence>
<dbReference type="Pfam" id="PF10158">
    <property type="entry name" value="LOH1CR12"/>
    <property type="match status" value="1"/>
</dbReference>
<evidence type="ECO:0000256" key="1">
    <source>
        <dbReference type="ARBA" id="ARBA00004122"/>
    </source>
</evidence>
<dbReference type="CDD" id="cd22789">
    <property type="entry name" value="BORCS5-like"/>
    <property type="match status" value="1"/>
</dbReference>
<dbReference type="GO" id="GO:0030672">
    <property type="term" value="C:synaptic vesicle membrane"/>
    <property type="evidence" value="ECO:0007669"/>
    <property type="project" value="TreeGrafter"/>
</dbReference>
<evidence type="ECO:0000256" key="5">
    <source>
        <dbReference type="ARBA" id="ARBA00023228"/>
    </source>
</evidence>
<dbReference type="PANTHER" id="PTHR31634">
    <property type="entry name" value="BLOC-1-RELATED COMPLEX SUBUNIT 5"/>
    <property type="match status" value="1"/>
</dbReference>
<feature type="compositionally biased region" description="Basic and acidic residues" evidence="7">
    <location>
        <begin position="60"/>
        <end position="71"/>
    </location>
</feature>